<organism evidence="5 6">
    <name type="scientific">Dehalobacter restrictus</name>
    <dbReference type="NCBI Taxonomy" id="55583"/>
    <lineage>
        <taxon>Bacteria</taxon>
        <taxon>Bacillati</taxon>
        <taxon>Bacillota</taxon>
        <taxon>Clostridia</taxon>
        <taxon>Eubacteriales</taxon>
        <taxon>Desulfitobacteriaceae</taxon>
        <taxon>Dehalobacter</taxon>
    </lineage>
</organism>
<feature type="binding site" evidence="3">
    <location>
        <position position="17"/>
    </location>
    <ligand>
        <name>substrate</name>
    </ligand>
</feature>
<evidence type="ECO:0000259" key="4">
    <source>
        <dbReference type="Pfam" id="PF00561"/>
    </source>
</evidence>
<reference evidence="5 6" key="1">
    <citation type="submission" date="2019-12" db="EMBL/GenBank/DDBJ databases">
        <title>Sequence classification of anaerobic respiratory reductive dehalogenases: First we see many, then we see few.</title>
        <authorList>
            <person name="Molenda O."/>
            <person name="Puentes Jacome L.A."/>
            <person name="Cao X."/>
            <person name="Nesbo C.L."/>
            <person name="Tang S."/>
            <person name="Morson N."/>
            <person name="Patron J."/>
            <person name="Lomheim L."/>
            <person name="Wishart D.S."/>
            <person name="Edwards E.A."/>
        </authorList>
    </citation>
    <scope>NUCLEOTIDE SEQUENCE [LARGE SCALE GENOMIC DNA]</scope>
    <source>
        <strain evidence="5 6">12DCA</strain>
    </source>
</reference>
<dbReference type="GO" id="GO:0016020">
    <property type="term" value="C:membrane"/>
    <property type="evidence" value="ECO:0007669"/>
    <property type="project" value="TreeGrafter"/>
</dbReference>
<feature type="active site" description="Charge relay system" evidence="2">
    <location>
        <position position="208"/>
    </location>
</feature>
<feature type="active site" description="Charge relay system" evidence="2">
    <location>
        <position position="178"/>
    </location>
</feature>
<dbReference type="AlphaFoldDB" id="A0A857DGY4"/>
<dbReference type="SUPFAM" id="SSF53474">
    <property type="entry name" value="alpha/beta-Hydrolases"/>
    <property type="match status" value="1"/>
</dbReference>
<proteinExistence type="predicted"/>
<evidence type="ECO:0000256" key="2">
    <source>
        <dbReference type="PIRSR" id="PIRSR017388-1"/>
    </source>
</evidence>
<evidence type="ECO:0000256" key="3">
    <source>
        <dbReference type="PIRSR" id="PIRSR017388-2"/>
    </source>
</evidence>
<dbReference type="InterPro" id="IPR050266">
    <property type="entry name" value="AB_hydrolase_sf"/>
</dbReference>
<dbReference type="Proteomes" id="UP000430508">
    <property type="component" value="Chromosome"/>
</dbReference>
<feature type="active site" description="Nucleophile" evidence="2">
    <location>
        <position position="85"/>
    </location>
</feature>
<evidence type="ECO:0000313" key="5">
    <source>
        <dbReference type="EMBL" id="QHA00580.1"/>
    </source>
</evidence>
<dbReference type="EMBL" id="CP046996">
    <property type="protein sequence ID" value="QHA00580.1"/>
    <property type="molecule type" value="Genomic_DNA"/>
</dbReference>
<dbReference type="PANTHER" id="PTHR43798">
    <property type="entry name" value="MONOACYLGLYCEROL LIPASE"/>
    <property type="match status" value="1"/>
</dbReference>
<gene>
    <name evidence="5" type="ORF">GQ588_08020</name>
</gene>
<evidence type="ECO:0000313" key="6">
    <source>
        <dbReference type="Proteomes" id="UP000430508"/>
    </source>
</evidence>
<dbReference type="PIRSF" id="PIRSF017388">
    <property type="entry name" value="Esterase_lipase"/>
    <property type="match status" value="1"/>
</dbReference>
<dbReference type="InterPro" id="IPR029058">
    <property type="entry name" value="AB_hydrolase_fold"/>
</dbReference>
<dbReference type="InterPro" id="IPR012354">
    <property type="entry name" value="Esterase_lipase"/>
</dbReference>
<dbReference type="Gene3D" id="3.40.50.1820">
    <property type="entry name" value="alpha/beta hydrolase"/>
    <property type="match status" value="1"/>
</dbReference>
<feature type="domain" description="AB hydrolase-1" evidence="4">
    <location>
        <begin position="12"/>
        <end position="110"/>
    </location>
</feature>
<sequence length="229" mass="26335">MSSMDNKKTKCLIIHGFGGGVHEVKPLAEYLTALGYDVVCPILKGHSTTRHEMKKSTYMDWIDSAERELLRLKEIGEEILLIGFSMGGLIAFNLACKHDIKGIVTINTPIFYWNIYQVFRNIADDMKNKKPNHIKRYLQAKKISPFLSMIQFLLLLHQTKPKLKEINCPILIIQAEDDDTVRRKSVDYINKHVSSDKKKIRYFPKGGHLILLSPTAEQVMLCIEDFLQM</sequence>
<dbReference type="PANTHER" id="PTHR43798:SF31">
    <property type="entry name" value="AB HYDROLASE SUPERFAMILY PROTEIN YCLE"/>
    <property type="match status" value="1"/>
</dbReference>
<dbReference type="InterPro" id="IPR000073">
    <property type="entry name" value="AB_hydrolase_1"/>
</dbReference>
<accession>A0A857DGY4</accession>
<keyword evidence="1 5" id="KW-0378">Hydrolase</keyword>
<dbReference type="Pfam" id="PF00561">
    <property type="entry name" value="Abhydrolase_1"/>
    <property type="match status" value="1"/>
</dbReference>
<evidence type="ECO:0000256" key="1">
    <source>
        <dbReference type="ARBA" id="ARBA00022801"/>
    </source>
</evidence>
<name>A0A857DGY4_9FIRM</name>
<protein>
    <submittedName>
        <fullName evidence="5">Alpha/beta fold hydrolase</fullName>
    </submittedName>
</protein>
<dbReference type="GO" id="GO:0052689">
    <property type="term" value="F:carboxylic ester hydrolase activity"/>
    <property type="evidence" value="ECO:0007669"/>
    <property type="project" value="InterPro"/>
</dbReference>
<feature type="binding site" evidence="3">
    <location>
        <position position="86"/>
    </location>
    <ligand>
        <name>substrate</name>
    </ligand>
</feature>